<comment type="pathway">
    <text evidence="2 13">Glycolipid biosynthesis; lipid IV(A) biosynthesis; lipid IV(A) from (3R)-3-hydroxytetradecanoyl-[acyl-carrier-protein] and UDP-N-acetyl-alpha-D-glucosamine: step 6/6.</text>
</comment>
<dbReference type="NCBIfam" id="TIGR00682">
    <property type="entry name" value="lpxK"/>
    <property type="match status" value="1"/>
</dbReference>
<evidence type="ECO:0000256" key="4">
    <source>
        <dbReference type="ARBA" id="ARBA00016436"/>
    </source>
</evidence>
<sequence length="336" mass="38736">MKNLRKVLFPFAAGYGGVTSLRNYFYNQGYWESKSYELPVICVGNLSVGGTGKTPMIEWLIRLLKEDYSVAVLSRGYKRNTTGFIEVLTTNTAEEVGDEPLQFKQKFPKVTVAVCADRRTGINRIKDAADVILLDDAFQHRKVKPSFSILLTSYLDPYFKDFLLPAGNLRESRKGADRANVIIATKVPPHTAYAKMQEFKFLVDSLPEQKVYFSKIDYAQELIGKTETLALDYLVNKKFTLVTGIANPTPLVDFLKEQGFNFEHRKFPDHHSFSDSEIESLRKEELIITTEKDYMRLKEDLQKYALYYLPIKTEILNNQSQFLRKHVLEHVRNFKN</sequence>
<protein>
    <recommendedName>
        <fullName evidence="4 13">Tetraacyldisaccharide 4'-kinase</fullName>
        <ecNumber evidence="3 13">2.7.1.130</ecNumber>
    </recommendedName>
    <alternativeName>
        <fullName evidence="12 13">Lipid A 4'-kinase</fullName>
    </alternativeName>
</protein>
<gene>
    <name evidence="13 14" type="primary">lpxK</name>
    <name evidence="14" type="ORF">ULMA_19010</name>
</gene>
<evidence type="ECO:0000256" key="12">
    <source>
        <dbReference type="ARBA" id="ARBA00029757"/>
    </source>
</evidence>
<keyword evidence="15" id="KW-1185">Reference proteome</keyword>
<name>A0A5J4J1S0_9FLAO</name>
<dbReference type="InterPro" id="IPR027417">
    <property type="entry name" value="P-loop_NTPase"/>
</dbReference>
<comment type="similarity">
    <text evidence="13">Belongs to the LpxK family.</text>
</comment>
<dbReference type="PANTHER" id="PTHR42724:SF1">
    <property type="entry name" value="TETRAACYLDISACCHARIDE 4'-KINASE, MITOCHONDRIAL-RELATED"/>
    <property type="match status" value="1"/>
</dbReference>
<accession>A0A5J4J1S0</accession>
<evidence type="ECO:0000256" key="11">
    <source>
        <dbReference type="ARBA" id="ARBA00023098"/>
    </source>
</evidence>
<evidence type="ECO:0000256" key="2">
    <source>
        <dbReference type="ARBA" id="ARBA00004870"/>
    </source>
</evidence>
<dbReference type="GO" id="GO:0009245">
    <property type="term" value="P:lipid A biosynthetic process"/>
    <property type="evidence" value="ECO:0007669"/>
    <property type="project" value="UniProtKB-UniRule"/>
</dbReference>
<keyword evidence="6 13" id="KW-0441">Lipid A biosynthesis</keyword>
<organism evidence="14 15">
    <name type="scientific">Patiriisocius marinus</name>
    <dbReference type="NCBI Taxonomy" id="1397112"/>
    <lineage>
        <taxon>Bacteria</taxon>
        <taxon>Pseudomonadati</taxon>
        <taxon>Bacteroidota</taxon>
        <taxon>Flavobacteriia</taxon>
        <taxon>Flavobacteriales</taxon>
        <taxon>Flavobacteriaceae</taxon>
        <taxon>Patiriisocius</taxon>
    </lineage>
</organism>
<dbReference type="Pfam" id="PF02606">
    <property type="entry name" value="LpxK"/>
    <property type="match status" value="1"/>
</dbReference>
<comment type="catalytic activity">
    <reaction evidence="13">
        <text>a lipid A disaccharide + ATP = a lipid IVA + ADP + H(+)</text>
        <dbReference type="Rhea" id="RHEA:67840"/>
        <dbReference type="ChEBI" id="CHEBI:15378"/>
        <dbReference type="ChEBI" id="CHEBI:30616"/>
        <dbReference type="ChEBI" id="CHEBI:176343"/>
        <dbReference type="ChEBI" id="CHEBI:176425"/>
        <dbReference type="ChEBI" id="CHEBI:456216"/>
        <dbReference type="EC" id="2.7.1.130"/>
    </reaction>
</comment>
<dbReference type="SUPFAM" id="SSF52540">
    <property type="entry name" value="P-loop containing nucleoside triphosphate hydrolases"/>
    <property type="match status" value="1"/>
</dbReference>
<dbReference type="AlphaFoldDB" id="A0A5J4J1S0"/>
<comment type="function">
    <text evidence="1 13">Transfers the gamma-phosphate of ATP to the 4'-position of a tetraacyldisaccharide 1-phosphate intermediate (termed DS-1-P) to form tetraacyldisaccharide 1,4'-bis-phosphate (lipid IVA).</text>
</comment>
<dbReference type="GO" id="GO:0005886">
    <property type="term" value="C:plasma membrane"/>
    <property type="evidence" value="ECO:0007669"/>
    <property type="project" value="TreeGrafter"/>
</dbReference>
<dbReference type="GO" id="GO:0005524">
    <property type="term" value="F:ATP binding"/>
    <property type="evidence" value="ECO:0007669"/>
    <property type="project" value="UniProtKB-UniRule"/>
</dbReference>
<evidence type="ECO:0000256" key="9">
    <source>
        <dbReference type="ARBA" id="ARBA00022777"/>
    </source>
</evidence>
<evidence type="ECO:0000256" key="10">
    <source>
        <dbReference type="ARBA" id="ARBA00022840"/>
    </source>
</evidence>
<evidence type="ECO:0000256" key="7">
    <source>
        <dbReference type="ARBA" id="ARBA00022679"/>
    </source>
</evidence>
<dbReference type="RefSeq" id="WP_151674246.1">
    <property type="nucleotide sequence ID" value="NZ_BKCG01000004.1"/>
</dbReference>
<dbReference type="EC" id="2.7.1.130" evidence="3 13"/>
<dbReference type="GO" id="GO:0009029">
    <property type="term" value="F:lipid-A 4'-kinase activity"/>
    <property type="evidence" value="ECO:0007669"/>
    <property type="project" value="UniProtKB-UniRule"/>
</dbReference>
<dbReference type="OrthoDB" id="9766423at2"/>
<feature type="binding site" evidence="13">
    <location>
        <begin position="47"/>
        <end position="54"/>
    </location>
    <ligand>
        <name>ATP</name>
        <dbReference type="ChEBI" id="CHEBI:30616"/>
    </ligand>
</feature>
<dbReference type="GO" id="GO:0009244">
    <property type="term" value="P:lipopolysaccharide core region biosynthetic process"/>
    <property type="evidence" value="ECO:0007669"/>
    <property type="project" value="TreeGrafter"/>
</dbReference>
<evidence type="ECO:0000256" key="13">
    <source>
        <dbReference type="HAMAP-Rule" id="MF_00409"/>
    </source>
</evidence>
<reference evidence="14 15" key="1">
    <citation type="submission" date="2019-08" db="EMBL/GenBank/DDBJ databases">
        <title>Draft genome sequence of Ulvibacter marinus type strain NBRC 109484.</title>
        <authorList>
            <person name="Kawano K."/>
            <person name="Ushijima N."/>
            <person name="Kihara M."/>
            <person name="Itoh H."/>
        </authorList>
    </citation>
    <scope>NUCLEOTIDE SEQUENCE [LARGE SCALE GENOMIC DNA]</scope>
    <source>
        <strain evidence="14 15">NBRC 109484</strain>
    </source>
</reference>
<evidence type="ECO:0000256" key="3">
    <source>
        <dbReference type="ARBA" id="ARBA00012071"/>
    </source>
</evidence>
<dbReference type="EMBL" id="BKCG01000004">
    <property type="protein sequence ID" value="GER59793.1"/>
    <property type="molecule type" value="Genomic_DNA"/>
</dbReference>
<keyword evidence="11 13" id="KW-0443">Lipid metabolism</keyword>
<keyword evidence="9 13" id="KW-0418">Kinase</keyword>
<evidence type="ECO:0000256" key="8">
    <source>
        <dbReference type="ARBA" id="ARBA00022741"/>
    </source>
</evidence>
<dbReference type="InterPro" id="IPR003758">
    <property type="entry name" value="LpxK"/>
</dbReference>
<keyword evidence="8 13" id="KW-0547">Nucleotide-binding</keyword>
<dbReference type="Proteomes" id="UP000326509">
    <property type="component" value="Unassembled WGS sequence"/>
</dbReference>
<evidence type="ECO:0000313" key="14">
    <source>
        <dbReference type="EMBL" id="GER59793.1"/>
    </source>
</evidence>
<keyword evidence="10 13" id="KW-0067">ATP-binding</keyword>
<evidence type="ECO:0000256" key="1">
    <source>
        <dbReference type="ARBA" id="ARBA00002274"/>
    </source>
</evidence>
<evidence type="ECO:0000256" key="6">
    <source>
        <dbReference type="ARBA" id="ARBA00022556"/>
    </source>
</evidence>
<keyword evidence="7 13" id="KW-0808">Transferase</keyword>
<dbReference type="UniPathway" id="UPA00359">
    <property type="reaction ID" value="UER00482"/>
</dbReference>
<evidence type="ECO:0000313" key="15">
    <source>
        <dbReference type="Proteomes" id="UP000326509"/>
    </source>
</evidence>
<comment type="caution">
    <text evidence="14">The sequence shown here is derived from an EMBL/GenBank/DDBJ whole genome shotgun (WGS) entry which is preliminary data.</text>
</comment>
<dbReference type="HAMAP" id="MF_00409">
    <property type="entry name" value="LpxK"/>
    <property type="match status" value="1"/>
</dbReference>
<evidence type="ECO:0000256" key="5">
    <source>
        <dbReference type="ARBA" id="ARBA00022516"/>
    </source>
</evidence>
<dbReference type="PANTHER" id="PTHR42724">
    <property type="entry name" value="TETRAACYLDISACCHARIDE 4'-KINASE"/>
    <property type="match status" value="1"/>
</dbReference>
<proteinExistence type="inferred from homology"/>
<keyword evidence="5 13" id="KW-0444">Lipid biosynthesis</keyword>